<evidence type="ECO:0000259" key="9">
    <source>
        <dbReference type="Pfam" id="PF07715"/>
    </source>
</evidence>
<dbReference type="Gene3D" id="2.170.130.10">
    <property type="entry name" value="TonB-dependent receptor, plug domain"/>
    <property type="match status" value="1"/>
</dbReference>
<dbReference type="InterPro" id="IPR023996">
    <property type="entry name" value="TonB-dep_OMP_SusC/RagA"/>
</dbReference>
<dbReference type="PROSITE" id="PS52016">
    <property type="entry name" value="TONB_DEPENDENT_REC_3"/>
    <property type="match status" value="1"/>
</dbReference>
<dbReference type="SUPFAM" id="SSF49464">
    <property type="entry name" value="Carboxypeptidase regulatory domain-like"/>
    <property type="match status" value="1"/>
</dbReference>
<dbReference type="InterPro" id="IPR039426">
    <property type="entry name" value="TonB-dep_rcpt-like"/>
</dbReference>
<dbReference type="PANTHER" id="PTHR30069">
    <property type="entry name" value="TONB-DEPENDENT OUTER MEMBRANE RECEPTOR"/>
    <property type="match status" value="1"/>
</dbReference>
<evidence type="ECO:0000256" key="7">
    <source>
        <dbReference type="ARBA" id="ARBA00023237"/>
    </source>
</evidence>
<dbReference type="InterPro" id="IPR023997">
    <property type="entry name" value="TonB-dep_OMP_SusC/RagA_CS"/>
</dbReference>
<dbReference type="Pfam" id="PF07715">
    <property type="entry name" value="Plug"/>
    <property type="match status" value="1"/>
</dbReference>
<keyword evidence="5" id="KW-0732">Signal</keyword>
<dbReference type="NCBIfam" id="TIGR04056">
    <property type="entry name" value="OMP_RagA_SusC"/>
    <property type="match status" value="1"/>
</dbReference>
<feature type="domain" description="TonB-dependent receptor plug" evidence="9">
    <location>
        <begin position="123"/>
        <end position="230"/>
    </location>
</feature>
<dbReference type="Pfam" id="PF13715">
    <property type="entry name" value="CarbopepD_reg_2"/>
    <property type="match status" value="1"/>
</dbReference>
<dbReference type="Gene3D" id="2.40.170.20">
    <property type="entry name" value="TonB-dependent receptor, beta-barrel domain"/>
    <property type="match status" value="1"/>
</dbReference>
<evidence type="ECO:0000256" key="3">
    <source>
        <dbReference type="ARBA" id="ARBA00022452"/>
    </source>
</evidence>
<keyword evidence="6 8" id="KW-0472">Membrane</keyword>
<evidence type="ECO:0000313" key="10">
    <source>
        <dbReference type="EMBL" id="BEH00197.1"/>
    </source>
</evidence>
<gene>
    <name evidence="10" type="ORF">BSYN_24610</name>
</gene>
<dbReference type="InterPro" id="IPR012910">
    <property type="entry name" value="Plug_dom"/>
</dbReference>
<name>A0ABM8IEU9_9BACE</name>
<evidence type="ECO:0000256" key="6">
    <source>
        <dbReference type="ARBA" id="ARBA00023136"/>
    </source>
</evidence>
<evidence type="ECO:0000256" key="1">
    <source>
        <dbReference type="ARBA" id="ARBA00004571"/>
    </source>
</evidence>
<dbReference type="NCBIfam" id="TIGR04057">
    <property type="entry name" value="SusC_RagA_signa"/>
    <property type="match status" value="1"/>
</dbReference>
<dbReference type="Proteomes" id="UP001496674">
    <property type="component" value="Chromosome"/>
</dbReference>
<dbReference type="InterPro" id="IPR008969">
    <property type="entry name" value="CarboxyPept-like_regulatory"/>
</dbReference>
<keyword evidence="2 8" id="KW-0813">Transport</keyword>
<keyword evidence="4 8" id="KW-0812">Transmembrane</keyword>
<evidence type="ECO:0000313" key="11">
    <source>
        <dbReference type="Proteomes" id="UP001496674"/>
    </source>
</evidence>
<dbReference type="Gene3D" id="2.60.40.1120">
    <property type="entry name" value="Carboxypeptidase-like, regulatory domain"/>
    <property type="match status" value="1"/>
</dbReference>
<evidence type="ECO:0000256" key="4">
    <source>
        <dbReference type="ARBA" id="ARBA00022692"/>
    </source>
</evidence>
<evidence type="ECO:0000256" key="2">
    <source>
        <dbReference type="ARBA" id="ARBA00022448"/>
    </source>
</evidence>
<comment type="similarity">
    <text evidence="8">Belongs to the TonB-dependent receptor family.</text>
</comment>
<comment type="subcellular location">
    <subcellularLocation>
        <location evidence="1 8">Cell outer membrane</location>
        <topology evidence="1 8">Multi-pass membrane protein</topology>
    </subcellularLocation>
</comment>
<dbReference type="SUPFAM" id="SSF56935">
    <property type="entry name" value="Porins"/>
    <property type="match status" value="1"/>
</dbReference>
<accession>A0ABM8IEU9</accession>
<evidence type="ECO:0000256" key="5">
    <source>
        <dbReference type="ARBA" id="ARBA00022729"/>
    </source>
</evidence>
<dbReference type="InterPro" id="IPR036942">
    <property type="entry name" value="Beta-barrel_TonB_sf"/>
</dbReference>
<keyword evidence="11" id="KW-1185">Reference proteome</keyword>
<sequence length="1007" mass="111714">MLAIVGFSDFAPMLYADIHSKSVTELQQKKVRVTGVVKDTEGYGLPGVNLLVKGTTIGAITDINGKFEIDAPVNSTLVFSFIGYVNQQVTIGESNQNLKVSMREDERTLSEVIVTGVASGTPKQKLGFSIEKISADKLLKVPATDAASALQGKIAGVHITKTSGAPGSESDVQLRGVKMIFGSSNPLYIIDGVLTENGMADVNAEDIESIEVLKGAAASSLYGSRAANGVVSIITKRGNTMDAGKVQVDFRTEIGQSKLGYVPKSSKASNCVIENGKANYGVTDPDEVYDNKYPLTYNHIDQFFNPGTYLTTHLAVKGTSANNKMSIYSSLQTTDDAGVVKMVDGMKRTNVRVNVDYRILDNLLFTTSNLFTQTKSDDRASGAFGSLYRSDPQADLLALNEDGSPYKVNANRLNDIVNPLYTIYNTINRSESEKLVSFFSLKYNPVDYLTFSASYGTTRTNGENFYLSPKGLLNYDLTLQDGYISRSMWRNNEQTLTVDAMFNKKLGDFNTKFKIQYLYEASKSSNLWGGGNDLGIGGKNITSVNLSANQSASSSLYKNIANNYAGMTVLDYKDKYILDALVRRDASSLFGKDVRWQTFYRISGAWRITEDFKINGINEWKLRASYGVAGLRPPYEAQYEVYSLQNGVPGNMETLGNSKLKPSFSKETEIGTDVRFLDRFDFSVNYSIANNTDQILKVPVTPLSGAAFQWQNAGTIQTKVWEASLNADVIRSKDWNLDLGLTFDKIKQKITKLNCTPYMLNGTDFRIEEGIDFGVLYLQKFARSLDEVMNQVPAGRNVNEVFAINNQGFVVRRSEIGTINETPVKVKDDKGNIVSLPTKNLIPNFNLNLNATLKYRNFTLYMLWAYQNGGRIYNHSVRYNTEPALFDQSGKPWNEVKAGTYYSNGGQEIGMLGWGNDVLLFDATFLKLRELSLSYDFKLKPLNSFVKNIRLSFIGRNLLTFTKYPGFDPEGVQADKSKGVDSNTFRFESNEQYPLYKTYSGSIAITF</sequence>
<reference evidence="10 11" key="1">
    <citation type="submission" date="2023-04" db="EMBL/GenBank/DDBJ databases">
        <title>Draft genome sequence of acteroides sedimenti strain YN3PY1.</title>
        <authorList>
            <person name="Yoshida N."/>
        </authorList>
    </citation>
    <scope>NUCLEOTIDE SEQUENCE [LARGE SCALE GENOMIC DNA]</scope>
    <source>
        <strain evidence="10 11">YN3PY1</strain>
    </source>
</reference>
<dbReference type="InterPro" id="IPR037066">
    <property type="entry name" value="Plug_dom_sf"/>
</dbReference>
<keyword evidence="3 8" id="KW-1134">Transmembrane beta strand</keyword>
<organism evidence="10 11">
    <name type="scientific">Bacteroides sedimenti</name>
    <dbReference type="NCBI Taxonomy" id="2136147"/>
    <lineage>
        <taxon>Bacteria</taxon>
        <taxon>Pseudomonadati</taxon>
        <taxon>Bacteroidota</taxon>
        <taxon>Bacteroidia</taxon>
        <taxon>Bacteroidales</taxon>
        <taxon>Bacteroidaceae</taxon>
        <taxon>Bacteroides</taxon>
    </lineage>
</organism>
<dbReference type="EMBL" id="AP028055">
    <property type="protein sequence ID" value="BEH00197.1"/>
    <property type="molecule type" value="Genomic_DNA"/>
</dbReference>
<evidence type="ECO:0000256" key="8">
    <source>
        <dbReference type="PROSITE-ProRule" id="PRU01360"/>
    </source>
</evidence>
<proteinExistence type="inferred from homology"/>
<keyword evidence="7 8" id="KW-0998">Cell outer membrane</keyword>
<protein>
    <submittedName>
        <fullName evidence="10">SusC/RagA family TonB-linked outer membrane protein</fullName>
    </submittedName>
</protein>
<dbReference type="PANTHER" id="PTHR30069:SF29">
    <property type="entry name" value="HEMOGLOBIN AND HEMOGLOBIN-HAPTOGLOBIN-BINDING PROTEIN 1-RELATED"/>
    <property type="match status" value="1"/>
</dbReference>